<gene>
    <name evidence="14 18" type="primary">rnhB</name>
    <name evidence="18" type="ORF">NLU14_19205</name>
</gene>
<dbReference type="EC" id="3.1.26.4" evidence="6 14"/>
<comment type="cofactor">
    <cofactor evidence="2">
        <name>Mg(2+)</name>
        <dbReference type="ChEBI" id="CHEBI:18420"/>
    </cofactor>
</comment>
<protein>
    <recommendedName>
        <fullName evidence="7 14">Ribonuclease HII</fullName>
        <shortName evidence="14">RNase HII</shortName>
        <ecNumber evidence="6 14">3.1.26.4</ecNumber>
    </recommendedName>
</protein>
<evidence type="ECO:0000256" key="3">
    <source>
        <dbReference type="ARBA" id="ARBA00004065"/>
    </source>
</evidence>
<feature type="binding site" evidence="14 15">
    <location>
        <position position="23"/>
    </location>
    <ligand>
        <name>a divalent metal cation</name>
        <dbReference type="ChEBI" id="CHEBI:60240"/>
    </ligand>
</feature>
<evidence type="ECO:0000256" key="13">
    <source>
        <dbReference type="ARBA" id="ARBA00023211"/>
    </source>
</evidence>
<dbReference type="CDD" id="cd07182">
    <property type="entry name" value="RNase_HII_bacteria_HII_like"/>
    <property type="match status" value="1"/>
</dbReference>
<evidence type="ECO:0000256" key="4">
    <source>
        <dbReference type="ARBA" id="ARBA00004496"/>
    </source>
</evidence>
<feature type="binding site" evidence="14 15">
    <location>
        <position position="22"/>
    </location>
    <ligand>
        <name>a divalent metal cation</name>
        <dbReference type="ChEBI" id="CHEBI:60240"/>
    </ligand>
</feature>
<dbReference type="PANTHER" id="PTHR10954">
    <property type="entry name" value="RIBONUCLEASE H2 SUBUNIT A"/>
    <property type="match status" value="1"/>
</dbReference>
<evidence type="ECO:0000256" key="7">
    <source>
        <dbReference type="ARBA" id="ARBA00019179"/>
    </source>
</evidence>
<dbReference type="GO" id="GO:0004523">
    <property type="term" value="F:RNA-DNA hybrid ribonuclease activity"/>
    <property type="evidence" value="ECO:0007669"/>
    <property type="project" value="UniProtKB-EC"/>
</dbReference>
<evidence type="ECO:0000256" key="9">
    <source>
        <dbReference type="ARBA" id="ARBA00022722"/>
    </source>
</evidence>
<dbReference type="PANTHER" id="PTHR10954:SF18">
    <property type="entry name" value="RIBONUCLEASE HII"/>
    <property type="match status" value="1"/>
</dbReference>
<sequence length="225" mass="25075">MSKLPLPPFECRYQGWRLAGVDEVGRGPLVGAVVTAAVILDPEKAIPGLADSKKLTEKRREALYEQIIERAASWSLGRCEADEIDRLNIFQATMVAMERAVQGLDIEPEYVLVDGNRCPQWRWVSEAVVKGDSRVQAISAASIIAKVTRDREMAVLHEEFPEYGFASHKGYPTPVHLEALGRLGATAQHRRSFRPVQEAIDAVGLHSKAVKQELQYPVDLFENID</sequence>
<evidence type="ECO:0000256" key="5">
    <source>
        <dbReference type="ARBA" id="ARBA00007383"/>
    </source>
</evidence>
<evidence type="ECO:0000256" key="1">
    <source>
        <dbReference type="ARBA" id="ARBA00000077"/>
    </source>
</evidence>
<keyword evidence="12 14" id="KW-0378">Hydrolase</keyword>
<evidence type="ECO:0000256" key="10">
    <source>
        <dbReference type="ARBA" id="ARBA00022723"/>
    </source>
</evidence>
<keyword evidence="8 14" id="KW-0963">Cytoplasm</keyword>
<keyword evidence="11 14" id="KW-0255">Endonuclease</keyword>
<dbReference type="Proteomes" id="UP001143391">
    <property type="component" value="Unassembled WGS sequence"/>
</dbReference>
<dbReference type="InterPro" id="IPR024567">
    <property type="entry name" value="RNase_HII/HIII_dom"/>
</dbReference>
<comment type="similarity">
    <text evidence="5 14 16">Belongs to the RNase HII family.</text>
</comment>
<dbReference type="NCBIfam" id="NF000595">
    <property type="entry name" value="PRK00015.1-3"/>
    <property type="match status" value="1"/>
</dbReference>
<evidence type="ECO:0000256" key="14">
    <source>
        <dbReference type="HAMAP-Rule" id="MF_00052"/>
    </source>
</evidence>
<feature type="domain" description="RNase H type-2" evidence="17">
    <location>
        <begin position="16"/>
        <end position="205"/>
    </location>
</feature>
<proteinExistence type="inferred from homology"/>
<keyword evidence="9 14" id="KW-0540">Nuclease</keyword>
<evidence type="ECO:0000256" key="12">
    <source>
        <dbReference type="ARBA" id="ARBA00022801"/>
    </source>
</evidence>
<dbReference type="Gene3D" id="3.30.420.10">
    <property type="entry name" value="Ribonuclease H-like superfamily/Ribonuclease H"/>
    <property type="match status" value="1"/>
</dbReference>
<comment type="subcellular location">
    <subcellularLocation>
        <location evidence="4 14">Cytoplasm</location>
    </subcellularLocation>
</comment>
<dbReference type="PROSITE" id="PS51975">
    <property type="entry name" value="RNASE_H_2"/>
    <property type="match status" value="1"/>
</dbReference>
<comment type="caution">
    <text evidence="18">The sequence shown here is derived from an EMBL/GenBank/DDBJ whole genome shotgun (WGS) entry which is preliminary data.</text>
</comment>
<keyword evidence="13 14" id="KW-0464">Manganese</keyword>
<dbReference type="InterPro" id="IPR036397">
    <property type="entry name" value="RNaseH_sf"/>
</dbReference>
<keyword evidence="10 14" id="KW-0479">Metal-binding</keyword>
<evidence type="ECO:0000256" key="8">
    <source>
        <dbReference type="ARBA" id="ARBA00022490"/>
    </source>
</evidence>
<dbReference type="InterPro" id="IPR022898">
    <property type="entry name" value="RNase_HII"/>
</dbReference>
<reference evidence="18" key="1">
    <citation type="submission" date="2022-07" db="EMBL/GenBank/DDBJ databases">
        <title>Marinobacter iranensis a new bacterium isolate from a hipersaline lake in Iran.</title>
        <authorList>
            <person name="Mohammad A.M.A."/>
            <person name="Cristina S.-P."/>
            <person name="Antonio V."/>
        </authorList>
    </citation>
    <scope>NUCLEOTIDE SEQUENCE</scope>
    <source>
        <strain evidence="18">71-i</strain>
    </source>
</reference>
<feature type="binding site" evidence="14 15">
    <location>
        <position position="114"/>
    </location>
    <ligand>
        <name>a divalent metal cation</name>
        <dbReference type="ChEBI" id="CHEBI:60240"/>
    </ligand>
</feature>
<evidence type="ECO:0000313" key="18">
    <source>
        <dbReference type="EMBL" id="MDF0752361.1"/>
    </source>
</evidence>
<comment type="function">
    <text evidence="3 14 16">Endonuclease that specifically degrades the RNA of RNA-DNA hybrids.</text>
</comment>
<dbReference type="SUPFAM" id="SSF53098">
    <property type="entry name" value="Ribonuclease H-like"/>
    <property type="match status" value="1"/>
</dbReference>
<evidence type="ECO:0000256" key="15">
    <source>
        <dbReference type="PROSITE-ProRule" id="PRU01319"/>
    </source>
</evidence>
<evidence type="ECO:0000256" key="6">
    <source>
        <dbReference type="ARBA" id="ARBA00012180"/>
    </source>
</evidence>
<evidence type="ECO:0000256" key="2">
    <source>
        <dbReference type="ARBA" id="ARBA00001946"/>
    </source>
</evidence>
<accession>A0ABT5YF91</accession>
<evidence type="ECO:0000259" key="17">
    <source>
        <dbReference type="PROSITE" id="PS51975"/>
    </source>
</evidence>
<dbReference type="InterPro" id="IPR001352">
    <property type="entry name" value="RNase_HII/HIII"/>
</dbReference>
<dbReference type="HAMAP" id="MF_00052_B">
    <property type="entry name" value="RNase_HII_B"/>
    <property type="match status" value="1"/>
</dbReference>
<dbReference type="RefSeq" id="WP_275709610.1">
    <property type="nucleotide sequence ID" value="NZ_JANCMW010000015.1"/>
</dbReference>
<comment type="catalytic activity">
    <reaction evidence="1 14 15 16">
        <text>Endonucleolytic cleavage to 5'-phosphomonoester.</text>
        <dbReference type="EC" id="3.1.26.4"/>
    </reaction>
</comment>
<dbReference type="EMBL" id="JANCMW010000015">
    <property type="protein sequence ID" value="MDF0752361.1"/>
    <property type="molecule type" value="Genomic_DNA"/>
</dbReference>
<name>A0ABT5YF91_9GAMM</name>
<evidence type="ECO:0000313" key="19">
    <source>
        <dbReference type="Proteomes" id="UP001143391"/>
    </source>
</evidence>
<organism evidence="18 19">
    <name type="scientific">Marinobacter iranensis</name>
    <dbReference type="NCBI Taxonomy" id="2962607"/>
    <lineage>
        <taxon>Bacteria</taxon>
        <taxon>Pseudomonadati</taxon>
        <taxon>Pseudomonadota</taxon>
        <taxon>Gammaproteobacteria</taxon>
        <taxon>Pseudomonadales</taxon>
        <taxon>Marinobacteraceae</taxon>
        <taxon>Marinobacter</taxon>
    </lineage>
</organism>
<dbReference type="Pfam" id="PF01351">
    <property type="entry name" value="RNase_HII"/>
    <property type="match status" value="1"/>
</dbReference>
<keyword evidence="19" id="KW-1185">Reference proteome</keyword>
<evidence type="ECO:0000256" key="11">
    <source>
        <dbReference type="ARBA" id="ARBA00022759"/>
    </source>
</evidence>
<evidence type="ECO:0000256" key="16">
    <source>
        <dbReference type="RuleBase" id="RU003515"/>
    </source>
</evidence>
<dbReference type="InterPro" id="IPR012337">
    <property type="entry name" value="RNaseH-like_sf"/>
</dbReference>
<dbReference type="NCBIfam" id="NF000596">
    <property type="entry name" value="PRK00015.1-4"/>
    <property type="match status" value="1"/>
</dbReference>
<comment type="cofactor">
    <cofactor evidence="14 15">
        <name>Mn(2+)</name>
        <dbReference type="ChEBI" id="CHEBI:29035"/>
    </cofactor>
    <cofactor evidence="14 15">
        <name>Mg(2+)</name>
        <dbReference type="ChEBI" id="CHEBI:18420"/>
    </cofactor>
    <text evidence="14 15">Manganese or magnesium. Binds 1 divalent metal ion per monomer in the absence of substrate. May bind a second metal ion after substrate binding.</text>
</comment>